<keyword evidence="3" id="KW-0732">Signal</keyword>
<name>A0A4P7NNZ2_PYROR</name>
<accession>A0A4P7NNZ2</accession>
<feature type="disulfide bond" evidence="5">
    <location>
        <begin position="129"/>
        <end position="141"/>
    </location>
</feature>
<reference evidence="6 7" key="1">
    <citation type="journal article" date="2019" name="Mol. Biol. Evol.">
        <title>Blast fungal genomes show frequent chromosomal changes, gene gains and losses, and effector gene turnover.</title>
        <authorList>
            <person name="Gomez Luciano L.B."/>
            <person name="Jason Tsai I."/>
            <person name="Chuma I."/>
            <person name="Tosa Y."/>
            <person name="Chen Y.H."/>
            <person name="Li J.Y."/>
            <person name="Li M.Y."/>
            <person name="Jade Lu M.Y."/>
            <person name="Nakayashiki H."/>
            <person name="Li W.H."/>
        </authorList>
    </citation>
    <scope>NUCLEOTIDE SEQUENCE [LARGE SCALE GENOMIC DNA]</scope>
    <source>
        <strain evidence="6">MZ5-1-6</strain>
    </source>
</reference>
<keyword evidence="2" id="KW-0964">Secreted</keyword>
<dbReference type="AlphaFoldDB" id="A0A4P7NNZ2"/>
<gene>
    <name evidence="6" type="ORF">PoMZ_05764</name>
</gene>
<proteinExistence type="predicted"/>
<comment type="subcellular location">
    <subcellularLocation>
        <location evidence="1">Secreted</location>
    </subcellularLocation>
</comment>
<protein>
    <submittedName>
        <fullName evidence="6">Uncharacterized protein</fullName>
    </submittedName>
</protein>
<evidence type="ECO:0000256" key="3">
    <source>
        <dbReference type="ARBA" id="ARBA00022729"/>
    </source>
</evidence>
<dbReference type="PROSITE" id="PS51895">
    <property type="entry name" value="AA1"/>
    <property type="match status" value="1"/>
</dbReference>
<keyword evidence="4 5" id="KW-1015">Disulfide bond</keyword>
<dbReference type="VEuPathDB" id="FungiDB:M_BR32_EuGene_00097891"/>
<dbReference type="Gene3D" id="2.40.350.20">
    <property type="match status" value="1"/>
</dbReference>
<dbReference type="InterPro" id="IPR032382">
    <property type="entry name" value="AltA1"/>
</dbReference>
<dbReference type="Proteomes" id="UP000294847">
    <property type="component" value="Chromosome 6"/>
</dbReference>
<dbReference type="Pfam" id="PF16541">
    <property type="entry name" value="AltA1"/>
    <property type="match status" value="1"/>
</dbReference>
<evidence type="ECO:0000256" key="1">
    <source>
        <dbReference type="ARBA" id="ARBA00004613"/>
    </source>
</evidence>
<organism evidence="6 7">
    <name type="scientific">Pyricularia oryzae</name>
    <name type="common">Rice blast fungus</name>
    <name type="synonym">Magnaporthe oryzae</name>
    <dbReference type="NCBI Taxonomy" id="318829"/>
    <lineage>
        <taxon>Eukaryota</taxon>
        <taxon>Fungi</taxon>
        <taxon>Dikarya</taxon>
        <taxon>Ascomycota</taxon>
        <taxon>Pezizomycotina</taxon>
        <taxon>Sordariomycetes</taxon>
        <taxon>Sordariomycetidae</taxon>
        <taxon>Magnaporthales</taxon>
        <taxon>Pyriculariaceae</taxon>
        <taxon>Pyricularia</taxon>
    </lineage>
</organism>
<evidence type="ECO:0000313" key="6">
    <source>
        <dbReference type="EMBL" id="QBZ64073.1"/>
    </source>
</evidence>
<evidence type="ECO:0000313" key="7">
    <source>
        <dbReference type="Proteomes" id="UP000294847"/>
    </source>
</evidence>
<sequence length="152" mass="15774">MRFTIVAAAALFGAAIAAPAPQSNPGPGESISIQNFEAINKEQNGPVTSVYFELVSTRAAGVAAFVCRAEAAEGLKSSDILDCSEGPSPDDAYKFTLVSTAGSTFNLKVYHQTAPGAGLWGVVSVEGQCSIESDDSDVLTCRKDQTPGELQV</sequence>
<dbReference type="GO" id="GO:0005576">
    <property type="term" value="C:extracellular region"/>
    <property type="evidence" value="ECO:0007669"/>
    <property type="project" value="UniProtKB-SubCell"/>
</dbReference>
<evidence type="ECO:0000256" key="5">
    <source>
        <dbReference type="PROSITE-ProRule" id="PRU01243"/>
    </source>
</evidence>
<evidence type="ECO:0000256" key="2">
    <source>
        <dbReference type="ARBA" id="ARBA00022525"/>
    </source>
</evidence>
<evidence type="ECO:0000256" key="4">
    <source>
        <dbReference type="ARBA" id="ARBA00023157"/>
    </source>
</evidence>
<dbReference type="EMBL" id="CP034209">
    <property type="protein sequence ID" value="QBZ64073.1"/>
    <property type="molecule type" value="Genomic_DNA"/>
</dbReference>
<comment type="caution">
    <text evidence="5">Lacks conserved residue(s) required for the propagation of feature annotation.</text>
</comment>